<evidence type="ECO:0000313" key="3">
    <source>
        <dbReference type="Proteomes" id="UP000799766"/>
    </source>
</evidence>
<accession>A0A6A6PAQ5</accession>
<dbReference type="AlphaFoldDB" id="A0A6A6PAQ5"/>
<dbReference type="Proteomes" id="UP000799766">
    <property type="component" value="Unassembled WGS sequence"/>
</dbReference>
<keyword evidence="3" id="KW-1185">Reference proteome</keyword>
<sequence>MLIAASLLKGKASSRADRAPPPPAHSFCSSPVRPLSITPRCSSRCVWPLQSYAFLNAHAVPPALFAPAPHSRPCPQSHALFSPPPSPNSSLRTHYVCTSPDSIVPLISARSEGVSARWGVGFGGHRPRRPETLACASSLNPSPRETPARLLLASSGPRQPPEWQPHAHGHTRGAAPSSGPRMAHNAPGEGCPAPRIPARNKLTGLGAGFWPLWAEGLQSAALNGERFARSGLTVACRPLDVWTEALCCSPPQQSTDIIATMQTGLRGGSRHLFRSVCARHPAL</sequence>
<evidence type="ECO:0000256" key="1">
    <source>
        <dbReference type="SAM" id="MobiDB-lite"/>
    </source>
</evidence>
<proteinExistence type="predicted"/>
<feature type="region of interest" description="Disordered" evidence="1">
    <location>
        <begin position="152"/>
        <end position="187"/>
    </location>
</feature>
<organism evidence="2 3">
    <name type="scientific">Lineolata rhizophorae</name>
    <dbReference type="NCBI Taxonomy" id="578093"/>
    <lineage>
        <taxon>Eukaryota</taxon>
        <taxon>Fungi</taxon>
        <taxon>Dikarya</taxon>
        <taxon>Ascomycota</taxon>
        <taxon>Pezizomycotina</taxon>
        <taxon>Dothideomycetes</taxon>
        <taxon>Dothideomycetes incertae sedis</taxon>
        <taxon>Lineolatales</taxon>
        <taxon>Lineolataceae</taxon>
        <taxon>Lineolata</taxon>
    </lineage>
</organism>
<dbReference type="EMBL" id="MU001672">
    <property type="protein sequence ID" value="KAF2461034.1"/>
    <property type="molecule type" value="Genomic_DNA"/>
</dbReference>
<gene>
    <name evidence="2" type="ORF">BDY21DRAFT_137585</name>
</gene>
<reference evidence="2" key="1">
    <citation type="journal article" date="2020" name="Stud. Mycol.">
        <title>101 Dothideomycetes genomes: a test case for predicting lifestyles and emergence of pathogens.</title>
        <authorList>
            <person name="Haridas S."/>
            <person name="Albert R."/>
            <person name="Binder M."/>
            <person name="Bloem J."/>
            <person name="Labutti K."/>
            <person name="Salamov A."/>
            <person name="Andreopoulos B."/>
            <person name="Baker S."/>
            <person name="Barry K."/>
            <person name="Bills G."/>
            <person name="Bluhm B."/>
            <person name="Cannon C."/>
            <person name="Castanera R."/>
            <person name="Culley D."/>
            <person name="Daum C."/>
            <person name="Ezra D."/>
            <person name="Gonzalez J."/>
            <person name="Henrissat B."/>
            <person name="Kuo A."/>
            <person name="Liang C."/>
            <person name="Lipzen A."/>
            <person name="Lutzoni F."/>
            <person name="Magnuson J."/>
            <person name="Mondo S."/>
            <person name="Nolan M."/>
            <person name="Ohm R."/>
            <person name="Pangilinan J."/>
            <person name="Park H.-J."/>
            <person name="Ramirez L."/>
            <person name="Alfaro M."/>
            <person name="Sun H."/>
            <person name="Tritt A."/>
            <person name="Yoshinaga Y."/>
            <person name="Zwiers L.-H."/>
            <person name="Turgeon B."/>
            <person name="Goodwin S."/>
            <person name="Spatafora J."/>
            <person name="Crous P."/>
            <person name="Grigoriev I."/>
        </authorList>
    </citation>
    <scope>NUCLEOTIDE SEQUENCE</scope>
    <source>
        <strain evidence="2">ATCC 16933</strain>
    </source>
</reference>
<evidence type="ECO:0000313" key="2">
    <source>
        <dbReference type="EMBL" id="KAF2461034.1"/>
    </source>
</evidence>
<name>A0A6A6PAQ5_9PEZI</name>
<protein>
    <submittedName>
        <fullName evidence="2">Uncharacterized protein</fullName>
    </submittedName>
</protein>